<dbReference type="SUPFAM" id="SSF47113">
    <property type="entry name" value="Histone-fold"/>
    <property type="match status" value="1"/>
</dbReference>
<dbReference type="InterPro" id="IPR009072">
    <property type="entry name" value="Histone-fold"/>
</dbReference>
<protein>
    <submittedName>
        <fullName evidence="1">Uncharacterized protein</fullName>
    </submittedName>
</protein>
<organism evidence="1">
    <name type="scientific">Timema genevievae</name>
    <name type="common">Walking stick</name>
    <dbReference type="NCBI Taxonomy" id="629358"/>
    <lineage>
        <taxon>Eukaryota</taxon>
        <taxon>Metazoa</taxon>
        <taxon>Ecdysozoa</taxon>
        <taxon>Arthropoda</taxon>
        <taxon>Hexapoda</taxon>
        <taxon>Insecta</taxon>
        <taxon>Pterygota</taxon>
        <taxon>Neoptera</taxon>
        <taxon>Polyneoptera</taxon>
        <taxon>Phasmatodea</taxon>
        <taxon>Timematodea</taxon>
        <taxon>Timematoidea</taxon>
        <taxon>Timematidae</taxon>
        <taxon>Timema</taxon>
    </lineage>
</organism>
<name>A0A7R9JTB9_TIMGE</name>
<gene>
    <name evidence="1" type="ORF">TGEB3V08_LOCUS3098</name>
</gene>
<dbReference type="GO" id="GO:0046982">
    <property type="term" value="F:protein heterodimerization activity"/>
    <property type="evidence" value="ECO:0007669"/>
    <property type="project" value="InterPro"/>
</dbReference>
<dbReference type="EMBL" id="OE839961">
    <property type="protein sequence ID" value="CAD7589107.1"/>
    <property type="molecule type" value="Genomic_DNA"/>
</dbReference>
<proteinExistence type="predicted"/>
<dbReference type="Gene3D" id="1.10.20.10">
    <property type="entry name" value="Histone, subunit A"/>
    <property type="match status" value="1"/>
</dbReference>
<evidence type="ECO:0000313" key="1">
    <source>
        <dbReference type="EMBL" id="CAD7589107.1"/>
    </source>
</evidence>
<accession>A0A7R9JTB9</accession>
<sequence length="183" mass="20589">MFTNAITIGYVSHQHDDWRIKRLMQENELATSLHSSLGIGRDEEGSILEVISHLREWRMGNHIGKAIFNGRDLDSSPDRPVFSRLVQTESDALNHLATEAFFLVTVMPRTKTSDAPGRRNAQFGNPWISVNMYKLSGGKVKRGNINSWSSRVGLQFPVGKIHRLLKELVGAIAPVYFTAIMEN</sequence>
<dbReference type="AlphaFoldDB" id="A0A7R9JTB9"/>
<reference evidence="1" key="1">
    <citation type="submission" date="2020-11" db="EMBL/GenBank/DDBJ databases">
        <authorList>
            <person name="Tran Van P."/>
        </authorList>
    </citation>
    <scope>NUCLEOTIDE SEQUENCE</scope>
</reference>